<evidence type="ECO:0000313" key="1">
    <source>
        <dbReference type="EMBL" id="NYJ34516.1"/>
    </source>
</evidence>
<reference evidence="1 2" key="1">
    <citation type="submission" date="2020-07" db="EMBL/GenBank/DDBJ databases">
        <title>Sequencing the genomes of 1000 actinobacteria strains.</title>
        <authorList>
            <person name="Klenk H.-P."/>
        </authorList>
    </citation>
    <scope>NUCLEOTIDE SEQUENCE [LARGE SCALE GENOMIC DNA]</scope>
    <source>
        <strain evidence="1 2">DSM 44442</strain>
    </source>
</reference>
<dbReference type="AlphaFoldDB" id="A0A7Z0J9X3"/>
<gene>
    <name evidence="1" type="ORF">HNR10_002397</name>
</gene>
<keyword evidence="2" id="KW-1185">Reference proteome</keyword>
<dbReference type="RefSeq" id="WP_179823166.1">
    <property type="nucleotide sequence ID" value="NZ_JACCFS010000001.1"/>
</dbReference>
<dbReference type="InterPro" id="IPR051698">
    <property type="entry name" value="Transposase_11-like"/>
</dbReference>
<evidence type="ECO:0008006" key="3">
    <source>
        <dbReference type="Google" id="ProtNLM"/>
    </source>
</evidence>
<evidence type="ECO:0000313" key="2">
    <source>
        <dbReference type="Proteomes" id="UP000572051"/>
    </source>
</evidence>
<dbReference type="PANTHER" id="PTHR30298:SF0">
    <property type="entry name" value="PROTEIN YBFL-RELATED"/>
    <property type="match status" value="1"/>
</dbReference>
<comment type="caution">
    <text evidence="1">The sequence shown here is derived from an EMBL/GenBank/DDBJ whole genome shotgun (WGS) entry which is preliminary data.</text>
</comment>
<sequence>MSAHTTLDTGNGRKETRTIKTTQVPAWITFEGAAQIAQLRHTTWHKKSKGSPEHRSVEVVYLITSAEGRTAPALVLARWERQHWGIENTLHHVRDVTYDENRSQMRTGSVPRVMSTLRNTAIGLFRAAGFDNIAQANRRMIRDEARPLRLLRT</sequence>
<proteinExistence type="predicted"/>
<dbReference type="PANTHER" id="PTHR30298">
    <property type="entry name" value="H REPEAT-ASSOCIATED PREDICTED TRANSPOSASE"/>
    <property type="match status" value="1"/>
</dbReference>
<dbReference type="EMBL" id="JACCFS010000001">
    <property type="protein sequence ID" value="NYJ34516.1"/>
    <property type="molecule type" value="Genomic_DNA"/>
</dbReference>
<name>A0A7Z0J9X3_9ACTN</name>
<dbReference type="Proteomes" id="UP000572051">
    <property type="component" value="Unassembled WGS sequence"/>
</dbReference>
<protein>
    <recommendedName>
        <fullName evidence="3">ISAs1 family transposase</fullName>
    </recommendedName>
</protein>
<accession>A0A7Z0J9X3</accession>
<organism evidence="1 2">
    <name type="scientific">Nocardiopsis aegyptia</name>
    <dbReference type="NCBI Taxonomy" id="220378"/>
    <lineage>
        <taxon>Bacteria</taxon>
        <taxon>Bacillati</taxon>
        <taxon>Actinomycetota</taxon>
        <taxon>Actinomycetes</taxon>
        <taxon>Streptosporangiales</taxon>
        <taxon>Nocardiopsidaceae</taxon>
        <taxon>Nocardiopsis</taxon>
    </lineage>
</organism>